<accession>A0ABQ0SI90</accession>
<evidence type="ECO:0000313" key="1">
    <source>
        <dbReference type="EMBL" id="GEC64928.1"/>
    </source>
</evidence>
<dbReference type="Proteomes" id="UP000319478">
    <property type="component" value="Unassembled WGS sequence"/>
</dbReference>
<organism evidence="1 2">
    <name type="scientific">Novacetimonas hansenii</name>
    <name type="common">Komagataeibacter hansenii</name>
    <dbReference type="NCBI Taxonomy" id="436"/>
    <lineage>
        <taxon>Bacteria</taxon>
        <taxon>Pseudomonadati</taxon>
        <taxon>Pseudomonadota</taxon>
        <taxon>Alphaproteobacteria</taxon>
        <taxon>Acetobacterales</taxon>
        <taxon>Acetobacteraceae</taxon>
        <taxon>Novacetimonas</taxon>
    </lineage>
</organism>
<keyword evidence="2" id="KW-1185">Reference proteome</keyword>
<comment type="caution">
    <text evidence="1">The sequence shown here is derived from an EMBL/GenBank/DDBJ whole genome shotgun (WGS) entry which is preliminary data.</text>
</comment>
<sequence length="84" mass="9256">MAGKVKQRRNHDITMGAQHCFKRVLRGCAVAVPGHRRLSFMLHCKKDGPGTKKAAPITSWIGAARHRGEMYQVHPTARGAPLAE</sequence>
<name>A0ABQ0SI90_NOVHA</name>
<protein>
    <submittedName>
        <fullName evidence="1">Uncharacterized protein</fullName>
    </submittedName>
</protein>
<gene>
    <name evidence="1" type="ORF">GHA01_27770</name>
</gene>
<reference evidence="1 2" key="1">
    <citation type="submission" date="2019-06" db="EMBL/GenBank/DDBJ databases">
        <title>Whole genome shotgun sequence of Komagataeibacter hansenii NBRC 14820.</title>
        <authorList>
            <person name="Hosoyama A."/>
            <person name="Uohara A."/>
            <person name="Ohji S."/>
            <person name="Ichikawa N."/>
        </authorList>
    </citation>
    <scope>NUCLEOTIDE SEQUENCE [LARGE SCALE GENOMIC DNA]</scope>
    <source>
        <strain evidence="1 2">NBRC 14820</strain>
    </source>
</reference>
<dbReference type="EMBL" id="BJNN01000150">
    <property type="protein sequence ID" value="GEC64928.1"/>
    <property type="molecule type" value="Genomic_DNA"/>
</dbReference>
<proteinExistence type="predicted"/>
<evidence type="ECO:0000313" key="2">
    <source>
        <dbReference type="Proteomes" id="UP000319478"/>
    </source>
</evidence>